<dbReference type="EMBL" id="CP031223">
    <property type="protein sequence ID" value="QFF98763.1"/>
    <property type="molecule type" value="Genomic_DNA"/>
</dbReference>
<gene>
    <name evidence="1" type="ORF">PB01_07925</name>
</gene>
<name>A0A5J6SMU3_9BACI</name>
<dbReference type="AlphaFoldDB" id="A0A5J6SMU3"/>
<proteinExistence type="predicted"/>
<accession>A0A5J6SMU3</accession>
<evidence type="ECO:0000313" key="2">
    <source>
        <dbReference type="Proteomes" id="UP000325517"/>
    </source>
</evidence>
<dbReference type="Proteomes" id="UP000325517">
    <property type="component" value="Chromosome"/>
</dbReference>
<evidence type="ECO:0000313" key="1">
    <source>
        <dbReference type="EMBL" id="QFF98763.1"/>
    </source>
</evidence>
<protein>
    <submittedName>
        <fullName evidence="1">Uncharacterized protein</fullName>
    </submittedName>
</protein>
<reference evidence="1 2" key="1">
    <citation type="submission" date="2018-07" db="EMBL/GenBank/DDBJ databases">
        <title>Complete genome sequence of Psychrobacillus sp. PB01, isolated from iceberg, and comparative genome analysis of Psychrobacillus strains.</title>
        <authorList>
            <person name="Lee P.C."/>
        </authorList>
    </citation>
    <scope>NUCLEOTIDE SEQUENCE [LARGE SCALE GENOMIC DNA]</scope>
    <source>
        <strain evidence="1 2">PB01</strain>
    </source>
</reference>
<keyword evidence="2" id="KW-1185">Reference proteome</keyword>
<organism evidence="1 2">
    <name type="scientific">Psychrobacillus glaciei</name>
    <dbReference type="NCBI Taxonomy" id="2283160"/>
    <lineage>
        <taxon>Bacteria</taxon>
        <taxon>Bacillati</taxon>
        <taxon>Bacillota</taxon>
        <taxon>Bacilli</taxon>
        <taxon>Bacillales</taxon>
        <taxon>Bacillaceae</taxon>
        <taxon>Psychrobacillus</taxon>
    </lineage>
</organism>
<sequence length="61" mass="7478">MFDLLIEIIKVKGKHKMKCYLANLKIMSKREKSKRKNMWRVDPDRFCDEFESNIVWNSRTK</sequence>
<dbReference type="KEGG" id="psyo:PB01_07925"/>